<protein>
    <submittedName>
        <fullName evidence="2">Uncharacterized protein</fullName>
    </submittedName>
</protein>
<feature type="compositionally biased region" description="Basic and acidic residues" evidence="1">
    <location>
        <begin position="15"/>
        <end position="30"/>
    </location>
</feature>
<sequence>MRAEGTAKQQGAHSRVREKPHERDFTSREQLHLQPHLGSAAQRRLGTTLCWILASRLPLLPGGLRFPWAVVAGLRTWACLCRDPWPGGAAPGPRWVSHSFPPRNERPPGALAAI</sequence>
<keyword evidence="3" id="KW-1185">Reference proteome</keyword>
<dbReference type="EMBL" id="JANPWB010000011">
    <property type="protein sequence ID" value="KAJ1124514.1"/>
    <property type="molecule type" value="Genomic_DNA"/>
</dbReference>
<reference evidence="2" key="1">
    <citation type="journal article" date="2022" name="bioRxiv">
        <title>Sequencing and chromosome-scale assembly of the giantPleurodeles waltlgenome.</title>
        <authorList>
            <person name="Brown T."/>
            <person name="Elewa A."/>
            <person name="Iarovenko S."/>
            <person name="Subramanian E."/>
            <person name="Araus A.J."/>
            <person name="Petzold A."/>
            <person name="Susuki M."/>
            <person name="Suzuki K.-i.T."/>
            <person name="Hayashi T."/>
            <person name="Toyoda A."/>
            <person name="Oliveira C."/>
            <person name="Osipova E."/>
            <person name="Leigh N.D."/>
            <person name="Simon A."/>
            <person name="Yun M.H."/>
        </authorList>
    </citation>
    <scope>NUCLEOTIDE SEQUENCE</scope>
    <source>
        <strain evidence="2">20211129_DDA</strain>
        <tissue evidence="2">Liver</tissue>
    </source>
</reference>
<gene>
    <name evidence="2" type="ORF">NDU88_002965</name>
</gene>
<proteinExistence type="predicted"/>
<feature type="region of interest" description="Disordered" evidence="1">
    <location>
        <begin position="91"/>
        <end position="114"/>
    </location>
</feature>
<evidence type="ECO:0000313" key="3">
    <source>
        <dbReference type="Proteomes" id="UP001066276"/>
    </source>
</evidence>
<dbReference type="AlphaFoldDB" id="A0AAV7P9W0"/>
<name>A0AAV7P9W0_PLEWA</name>
<evidence type="ECO:0000256" key="1">
    <source>
        <dbReference type="SAM" id="MobiDB-lite"/>
    </source>
</evidence>
<organism evidence="2 3">
    <name type="scientific">Pleurodeles waltl</name>
    <name type="common">Iberian ribbed newt</name>
    <dbReference type="NCBI Taxonomy" id="8319"/>
    <lineage>
        <taxon>Eukaryota</taxon>
        <taxon>Metazoa</taxon>
        <taxon>Chordata</taxon>
        <taxon>Craniata</taxon>
        <taxon>Vertebrata</taxon>
        <taxon>Euteleostomi</taxon>
        <taxon>Amphibia</taxon>
        <taxon>Batrachia</taxon>
        <taxon>Caudata</taxon>
        <taxon>Salamandroidea</taxon>
        <taxon>Salamandridae</taxon>
        <taxon>Pleurodelinae</taxon>
        <taxon>Pleurodeles</taxon>
    </lineage>
</organism>
<evidence type="ECO:0000313" key="2">
    <source>
        <dbReference type="EMBL" id="KAJ1124514.1"/>
    </source>
</evidence>
<accession>A0AAV7P9W0</accession>
<feature type="region of interest" description="Disordered" evidence="1">
    <location>
        <begin position="1"/>
        <end position="30"/>
    </location>
</feature>
<comment type="caution">
    <text evidence="2">The sequence shown here is derived from an EMBL/GenBank/DDBJ whole genome shotgun (WGS) entry which is preliminary data.</text>
</comment>
<dbReference type="Proteomes" id="UP001066276">
    <property type="component" value="Chromosome 7"/>
</dbReference>